<dbReference type="InterPro" id="IPR027417">
    <property type="entry name" value="P-loop_NTPase"/>
</dbReference>
<keyword evidence="3" id="KW-0547">Nucleotide-binding</keyword>
<dbReference type="Gene3D" id="1.20.120.850">
    <property type="entry name" value="SWI2/SNF2 ATPases, N-terminal domain"/>
    <property type="match status" value="1"/>
</dbReference>
<sequence length="784" mass="87575">MNLYHIQVQTAYKCACVLRDTINPYLLRRLKKDVKMTLNLPSKNEQVLFCRLTEEQTEIYKEYLASRDVGSILSGTMKVFPGLIMLRKICNHPDLTTEAGSLWKLRKDEAQRENTPDGRDEIDGGYGHWKRAGKLIVVHSLLKLWKKQKHKVLLFTQTRQMLKILEIFVKSQGYNYRRMDGSTSIASRQPLIEKFNMDESIFVFLLTTRVGGLGVNLVGANRVIIYDPDWNPGTDMQAKERAWRVGQKKDVTIYRLLTTGTIEEKIYHRQIFKQFLTNRVLKDPKQRRFFKSNDLFELFTLDTSDSKESGTETGAIFAGLGCEVPVPRKAKETKRKHAAVRDESVLKTIQERTKEILKAQFSKEQQKENADTTANKNETVDSIPMNEIPISQFSSLKEQSKQNCDKTETKSEAGNSDDVMNTCLRTDVAANDGSGSTTSGLNRLPSTTARPVSDTTSGIQSDGQMLADETAKAGDVQESESRGSNTQSYMGVSRSSGKDGSSKVDGGLAEERNGVNKEMKKKSKKRKRNKVEGIRIGQLSHSEPYDAKKDSGEVDQNADNDYILRKLFKKSGVHSAMQHDTIVNSGNADHVLVENEAKRVAAQAAEAVKRSRDQCMQLRHTGLPTWTGQSGVVGSPLGLQGRTLFGPKTKTPHEDHSTTLFSGKSFIQKKEGSDMSKAGLGNPMSSTQLLARMRARNSIGGTNAGSEVQSSEQKYVDTMTEVRNFIASGCSLPGRATTQEILTEFSTRLSTSDTAIFREMLRNICEFDRGSSGEGFWVLKPEFT</sequence>
<evidence type="ECO:0000256" key="9">
    <source>
        <dbReference type="ARBA" id="ARBA00023204"/>
    </source>
</evidence>
<dbReference type="CDD" id="cd18793">
    <property type="entry name" value="SF2_C_SNF"/>
    <property type="match status" value="1"/>
</dbReference>
<dbReference type="AlphaFoldDB" id="A0A7D9EKQ7"/>
<dbReference type="FunFam" id="3.40.50.300:FF:000863">
    <property type="entry name" value="DNA excision repair protein ERCC-6"/>
    <property type="match status" value="1"/>
</dbReference>
<evidence type="ECO:0000256" key="11">
    <source>
        <dbReference type="ARBA" id="ARBA00071998"/>
    </source>
</evidence>
<dbReference type="GO" id="GO:0008094">
    <property type="term" value="F:ATP-dependent activity, acting on DNA"/>
    <property type="evidence" value="ECO:0007669"/>
    <property type="project" value="TreeGrafter"/>
</dbReference>
<dbReference type="InterPro" id="IPR001650">
    <property type="entry name" value="Helicase_C-like"/>
</dbReference>
<dbReference type="PANTHER" id="PTHR45629:SF7">
    <property type="entry name" value="DNA EXCISION REPAIR PROTEIN ERCC-6-RELATED"/>
    <property type="match status" value="1"/>
</dbReference>
<dbReference type="GO" id="GO:0004386">
    <property type="term" value="F:helicase activity"/>
    <property type="evidence" value="ECO:0007669"/>
    <property type="project" value="UniProtKB-KW"/>
</dbReference>
<reference evidence="16" key="1">
    <citation type="submission" date="2020-04" db="EMBL/GenBank/DDBJ databases">
        <authorList>
            <person name="Alioto T."/>
            <person name="Alioto T."/>
            <person name="Gomez Garrido J."/>
        </authorList>
    </citation>
    <scope>NUCLEOTIDE SEQUENCE</scope>
    <source>
        <strain evidence="16">A484AB</strain>
    </source>
</reference>
<dbReference type="SMART" id="SM00490">
    <property type="entry name" value="HELICc"/>
    <property type="match status" value="1"/>
</dbReference>
<keyword evidence="10" id="KW-0539">Nucleus</keyword>
<feature type="compositionally biased region" description="Basic and acidic residues" evidence="14">
    <location>
        <begin position="543"/>
        <end position="552"/>
    </location>
</feature>
<keyword evidence="8" id="KW-0238">DNA-binding</keyword>
<gene>
    <name evidence="16" type="ORF">PACLA_8A048322</name>
</gene>
<comment type="caution">
    <text evidence="16">The sequence shown here is derived from an EMBL/GenBank/DDBJ whole genome shotgun (WGS) entry which is preliminary data.</text>
</comment>
<dbReference type="Gene3D" id="3.40.50.300">
    <property type="entry name" value="P-loop containing nucleotide triphosphate hydrolases"/>
    <property type="match status" value="1"/>
</dbReference>
<protein>
    <recommendedName>
        <fullName evidence="11">DNA excision repair protein ERCC-6</fullName>
    </recommendedName>
    <alternativeName>
        <fullName evidence="12">ATP-dependent helicase ERCC6</fullName>
    </alternativeName>
    <alternativeName>
        <fullName evidence="13">Cockayne syndrome protein CSB</fullName>
    </alternativeName>
</protein>
<feature type="domain" description="Helicase C-terminal" evidence="15">
    <location>
        <begin position="137"/>
        <end position="296"/>
    </location>
</feature>
<organism evidence="16 17">
    <name type="scientific">Paramuricea clavata</name>
    <name type="common">Red gorgonian</name>
    <name type="synonym">Violescent sea-whip</name>
    <dbReference type="NCBI Taxonomy" id="317549"/>
    <lineage>
        <taxon>Eukaryota</taxon>
        <taxon>Metazoa</taxon>
        <taxon>Cnidaria</taxon>
        <taxon>Anthozoa</taxon>
        <taxon>Octocorallia</taxon>
        <taxon>Malacalcyonacea</taxon>
        <taxon>Plexauridae</taxon>
        <taxon>Paramuricea</taxon>
    </lineage>
</organism>
<keyword evidence="5" id="KW-0378">Hydrolase</keyword>
<comment type="subcellular location">
    <subcellularLocation>
        <location evidence="1">Nucleus</location>
    </subcellularLocation>
</comment>
<dbReference type="Proteomes" id="UP001152795">
    <property type="component" value="Unassembled WGS sequence"/>
</dbReference>
<evidence type="ECO:0000256" key="12">
    <source>
        <dbReference type="ARBA" id="ARBA00076356"/>
    </source>
</evidence>
<evidence type="ECO:0000256" key="2">
    <source>
        <dbReference type="ARBA" id="ARBA00007025"/>
    </source>
</evidence>
<dbReference type="GO" id="GO:0005634">
    <property type="term" value="C:nucleus"/>
    <property type="evidence" value="ECO:0007669"/>
    <property type="project" value="UniProtKB-SubCell"/>
</dbReference>
<dbReference type="EMBL" id="CACRXK020007640">
    <property type="protein sequence ID" value="CAB4012813.1"/>
    <property type="molecule type" value="Genomic_DNA"/>
</dbReference>
<keyword evidence="17" id="KW-1185">Reference proteome</keyword>
<evidence type="ECO:0000256" key="4">
    <source>
        <dbReference type="ARBA" id="ARBA00022763"/>
    </source>
</evidence>
<dbReference type="OrthoDB" id="5968002at2759"/>
<dbReference type="SUPFAM" id="SSF52540">
    <property type="entry name" value="P-loop containing nucleoside triphosphate hydrolases"/>
    <property type="match status" value="1"/>
</dbReference>
<feature type="compositionally biased region" description="Basic and acidic residues" evidence="14">
    <location>
        <begin position="509"/>
        <end position="518"/>
    </location>
</feature>
<proteinExistence type="inferred from homology"/>
<evidence type="ECO:0000259" key="15">
    <source>
        <dbReference type="PROSITE" id="PS51194"/>
    </source>
</evidence>
<evidence type="ECO:0000256" key="3">
    <source>
        <dbReference type="ARBA" id="ARBA00022741"/>
    </source>
</evidence>
<keyword evidence="4" id="KW-0227">DNA damage</keyword>
<evidence type="ECO:0000256" key="8">
    <source>
        <dbReference type="ARBA" id="ARBA00023125"/>
    </source>
</evidence>
<dbReference type="Pfam" id="PF00176">
    <property type="entry name" value="SNF2-rel_dom"/>
    <property type="match status" value="1"/>
</dbReference>
<dbReference type="Pfam" id="PF25875">
    <property type="entry name" value="WHD_Rad26_CSB"/>
    <property type="match status" value="1"/>
</dbReference>
<dbReference type="InterPro" id="IPR000330">
    <property type="entry name" value="SNF2_N"/>
</dbReference>
<evidence type="ECO:0000256" key="10">
    <source>
        <dbReference type="ARBA" id="ARBA00023242"/>
    </source>
</evidence>
<evidence type="ECO:0000256" key="7">
    <source>
        <dbReference type="ARBA" id="ARBA00022840"/>
    </source>
</evidence>
<name>A0A7D9EKQ7_PARCT</name>
<evidence type="ECO:0000256" key="5">
    <source>
        <dbReference type="ARBA" id="ARBA00022801"/>
    </source>
</evidence>
<dbReference type="InterPro" id="IPR049730">
    <property type="entry name" value="SNF2/RAD54-like_C"/>
</dbReference>
<accession>A0A7D9EKQ7</accession>
<keyword evidence="6" id="KW-0347">Helicase</keyword>
<dbReference type="Pfam" id="PF00271">
    <property type="entry name" value="Helicase_C"/>
    <property type="match status" value="1"/>
</dbReference>
<evidence type="ECO:0000256" key="14">
    <source>
        <dbReference type="SAM" id="MobiDB-lite"/>
    </source>
</evidence>
<evidence type="ECO:0000256" key="6">
    <source>
        <dbReference type="ARBA" id="ARBA00022806"/>
    </source>
</evidence>
<comment type="similarity">
    <text evidence="2">Belongs to the SNF2/RAD54 helicase family.</text>
</comment>
<evidence type="ECO:0000256" key="1">
    <source>
        <dbReference type="ARBA" id="ARBA00004123"/>
    </source>
</evidence>
<dbReference type="PANTHER" id="PTHR45629">
    <property type="entry name" value="SNF2/RAD54 FAMILY MEMBER"/>
    <property type="match status" value="1"/>
</dbReference>
<feature type="compositionally biased region" description="Basic residues" evidence="14">
    <location>
        <begin position="519"/>
        <end position="529"/>
    </location>
</feature>
<feature type="region of interest" description="Disordered" evidence="14">
    <location>
        <begin position="359"/>
        <end position="555"/>
    </location>
</feature>
<feature type="compositionally biased region" description="Polar residues" evidence="14">
    <location>
        <begin position="433"/>
        <end position="463"/>
    </location>
</feature>
<dbReference type="InterPro" id="IPR058951">
    <property type="entry name" value="WHD_Rad26_CSB-like"/>
</dbReference>
<dbReference type="GO" id="GO:0006283">
    <property type="term" value="P:transcription-coupled nucleotide-excision repair"/>
    <property type="evidence" value="ECO:0007669"/>
    <property type="project" value="TreeGrafter"/>
</dbReference>
<evidence type="ECO:0000313" key="17">
    <source>
        <dbReference type="Proteomes" id="UP001152795"/>
    </source>
</evidence>
<keyword evidence="7" id="KW-0067">ATP-binding</keyword>
<dbReference type="CDD" id="cd22254">
    <property type="entry name" value="CSB_WHD"/>
    <property type="match status" value="1"/>
</dbReference>
<dbReference type="PROSITE" id="PS51194">
    <property type="entry name" value="HELICASE_CTER"/>
    <property type="match status" value="1"/>
</dbReference>
<evidence type="ECO:0000256" key="13">
    <source>
        <dbReference type="ARBA" id="ARBA00079118"/>
    </source>
</evidence>
<dbReference type="GO" id="GO:0005524">
    <property type="term" value="F:ATP binding"/>
    <property type="evidence" value="ECO:0007669"/>
    <property type="project" value="UniProtKB-KW"/>
</dbReference>
<dbReference type="GO" id="GO:0016787">
    <property type="term" value="F:hydrolase activity"/>
    <property type="evidence" value="ECO:0007669"/>
    <property type="project" value="UniProtKB-KW"/>
</dbReference>
<keyword evidence="9" id="KW-0234">DNA repair</keyword>
<feature type="compositionally biased region" description="Basic and acidic residues" evidence="14">
    <location>
        <begin position="398"/>
        <end position="411"/>
    </location>
</feature>
<dbReference type="InterPro" id="IPR050496">
    <property type="entry name" value="SNF2_RAD54_helicase_repair"/>
</dbReference>
<evidence type="ECO:0000313" key="16">
    <source>
        <dbReference type="EMBL" id="CAB4012813.1"/>
    </source>
</evidence>